<evidence type="ECO:0000313" key="17">
    <source>
        <dbReference type="EMBL" id="QIW99813.1"/>
    </source>
</evidence>
<feature type="region of interest" description="Disordered" evidence="10">
    <location>
        <begin position="2666"/>
        <end position="2729"/>
    </location>
</feature>
<feature type="compositionally biased region" description="Low complexity" evidence="10">
    <location>
        <begin position="2698"/>
        <end position="2711"/>
    </location>
</feature>
<dbReference type="InterPro" id="IPR007199">
    <property type="entry name" value="Rep_factor-A_N"/>
</dbReference>
<dbReference type="GO" id="GO:0008270">
    <property type="term" value="F:zinc ion binding"/>
    <property type="evidence" value="ECO:0007669"/>
    <property type="project" value="UniProtKB-KW"/>
</dbReference>
<gene>
    <name evidence="17" type="ORF">AMS68_005331</name>
</gene>
<keyword evidence="3 9" id="KW-0235">DNA replication</keyword>
<evidence type="ECO:0000259" key="11">
    <source>
        <dbReference type="Pfam" id="PF04057"/>
    </source>
</evidence>
<dbReference type="FunFam" id="2.40.50.140:FF:000090">
    <property type="entry name" value="Replication protein A subunit"/>
    <property type="match status" value="1"/>
</dbReference>
<dbReference type="Pfam" id="PF20416">
    <property type="entry name" value="UTP20"/>
    <property type="match status" value="1"/>
</dbReference>
<keyword evidence="8 9" id="KW-0539">Nucleus</keyword>
<evidence type="ECO:0000256" key="7">
    <source>
        <dbReference type="ARBA" id="ARBA00023125"/>
    </source>
</evidence>
<comment type="similarity">
    <text evidence="2 9">Belongs to the replication factor A protein 1 family.</text>
</comment>
<evidence type="ECO:0000256" key="1">
    <source>
        <dbReference type="ARBA" id="ARBA00004123"/>
    </source>
</evidence>
<name>A0A6H0XYJ3_9PEZI</name>
<dbReference type="GO" id="GO:0030686">
    <property type="term" value="C:90S preribosome"/>
    <property type="evidence" value="ECO:0007669"/>
    <property type="project" value="TreeGrafter"/>
</dbReference>
<dbReference type="FunFam" id="2.40.50.140:FF:000117">
    <property type="entry name" value="Replication protein A subunit"/>
    <property type="match status" value="1"/>
</dbReference>
<dbReference type="PANTHER" id="PTHR17695:SF11">
    <property type="entry name" value="SMALL SUBUNIT PROCESSOME COMPONENT 20 HOMOLOG"/>
    <property type="match status" value="1"/>
</dbReference>
<dbReference type="GO" id="GO:0000781">
    <property type="term" value="C:chromosome, telomeric region"/>
    <property type="evidence" value="ECO:0007669"/>
    <property type="project" value="UniProtKB-ARBA"/>
</dbReference>
<dbReference type="GO" id="GO:0006310">
    <property type="term" value="P:DNA recombination"/>
    <property type="evidence" value="ECO:0007669"/>
    <property type="project" value="InterPro"/>
</dbReference>
<dbReference type="InterPro" id="IPR052575">
    <property type="entry name" value="SSU_processome_comp_20"/>
</dbReference>
<dbReference type="Pfam" id="PF16900">
    <property type="entry name" value="REPA_OB_2"/>
    <property type="match status" value="1"/>
</dbReference>
<organism evidence="17 18">
    <name type="scientific">Peltaster fructicola</name>
    <dbReference type="NCBI Taxonomy" id="286661"/>
    <lineage>
        <taxon>Eukaryota</taxon>
        <taxon>Fungi</taxon>
        <taxon>Dikarya</taxon>
        <taxon>Ascomycota</taxon>
        <taxon>Pezizomycotina</taxon>
        <taxon>Dothideomycetes</taxon>
        <taxon>Dothideomycetes incertae sedis</taxon>
        <taxon>Peltaster</taxon>
    </lineage>
</organism>
<feature type="compositionally biased region" description="Basic and acidic residues" evidence="10">
    <location>
        <begin position="2666"/>
        <end position="2681"/>
    </location>
</feature>
<dbReference type="FunFam" id="2.40.50.140:FF:000041">
    <property type="entry name" value="Replication protein A subunit"/>
    <property type="match status" value="1"/>
</dbReference>
<dbReference type="GO" id="GO:0007004">
    <property type="term" value="P:telomere maintenance via telomerase"/>
    <property type="evidence" value="ECO:0007669"/>
    <property type="project" value="UniProtKB-ARBA"/>
</dbReference>
<evidence type="ECO:0000313" key="18">
    <source>
        <dbReference type="Proteomes" id="UP000503462"/>
    </source>
</evidence>
<comment type="function">
    <text evidence="9">As part of the replication protein A (RPA/RP-A), a single-stranded DNA-binding heterotrimeric complex, may play an essential role in DNA replication, recombination and repair. Binds and stabilizes single-stranded DNA intermediates, preventing complementary DNA reannealing and recruiting different proteins involved in DNA metabolism.</text>
</comment>
<feature type="domain" description="U3 small nucleolar RNA-associated protein 20 C-terminal" evidence="16">
    <location>
        <begin position="2451"/>
        <end position="2525"/>
    </location>
</feature>
<dbReference type="InterPro" id="IPR004591">
    <property type="entry name" value="Rfa1"/>
</dbReference>
<keyword evidence="4 9" id="KW-0479">Metal-binding</keyword>
<dbReference type="InterPro" id="IPR047192">
    <property type="entry name" value="Euk_RPA1_DBD_C"/>
</dbReference>
<dbReference type="CDD" id="cd04476">
    <property type="entry name" value="RPA1_DBD_C"/>
    <property type="match status" value="1"/>
</dbReference>
<dbReference type="GO" id="GO:0006260">
    <property type="term" value="P:DNA replication"/>
    <property type="evidence" value="ECO:0007669"/>
    <property type="project" value="UniProtKB-KW"/>
</dbReference>
<dbReference type="Pfam" id="PF04057">
    <property type="entry name" value="Rep-A_N"/>
    <property type="match status" value="1"/>
</dbReference>
<dbReference type="InterPro" id="IPR011989">
    <property type="entry name" value="ARM-like"/>
</dbReference>
<dbReference type="GO" id="GO:0032040">
    <property type="term" value="C:small-subunit processome"/>
    <property type="evidence" value="ECO:0007669"/>
    <property type="project" value="TreeGrafter"/>
</dbReference>
<dbReference type="Pfam" id="PF07539">
    <property type="entry name" value="UTP20_N"/>
    <property type="match status" value="1"/>
</dbReference>
<evidence type="ECO:0000259" key="15">
    <source>
        <dbReference type="Pfam" id="PF20416"/>
    </source>
</evidence>
<feature type="domain" description="Replication factor-A protein 1 N-terminal" evidence="11">
    <location>
        <begin position="2562"/>
        <end position="2658"/>
    </location>
</feature>
<feature type="compositionally biased region" description="Polar residues" evidence="10">
    <location>
        <begin position="2712"/>
        <end position="2725"/>
    </location>
</feature>
<comment type="subcellular location">
    <subcellularLocation>
        <location evidence="1 9">Nucleus</location>
    </subcellularLocation>
</comment>
<dbReference type="Gene3D" id="2.40.50.140">
    <property type="entry name" value="Nucleic acid-binding proteins"/>
    <property type="match status" value="4"/>
</dbReference>
<evidence type="ECO:0000259" key="16">
    <source>
        <dbReference type="Pfam" id="PF23099"/>
    </source>
</evidence>
<evidence type="ECO:0000256" key="8">
    <source>
        <dbReference type="ARBA" id="ARBA00023242"/>
    </source>
</evidence>
<keyword evidence="7 9" id="KW-0238">DNA-binding</keyword>
<dbReference type="InterPro" id="IPR013955">
    <property type="entry name" value="Rep_factor-A_C"/>
</dbReference>
<feature type="domain" description="Replication protein A OB" evidence="14">
    <location>
        <begin position="2848"/>
        <end position="2945"/>
    </location>
</feature>
<evidence type="ECO:0000259" key="14">
    <source>
        <dbReference type="Pfam" id="PF16900"/>
    </source>
</evidence>
<feature type="region of interest" description="Disordered" evidence="10">
    <location>
        <begin position="2358"/>
        <end position="2384"/>
    </location>
</feature>
<dbReference type="Gene3D" id="1.25.10.10">
    <property type="entry name" value="Leucine-rich Repeat Variant"/>
    <property type="match status" value="1"/>
</dbReference>
<dbReference type="InterPro" id="IPR012340">
    <property type="entry name" value="NA-bd_OB-fold"/>
</dbReference>
<keyword evidence="18" id="KW-1185">Reference proteome</keyword>
<feature type="region of interest" description="Disordered" evidence="10">
    <location>
        <begin position="2966"/>
        <end position="2985"/>
    </location>
</feature>
<feature type="domain" description="Replication factor A C-terminal" evidence="13">
    <location>
        <begin position="3009"/>
        <end position="3160"/>
    </location>
</feature>
<dbReference type="Proteomes" id="UP000503462">
    <property type="component" value="Chromosome 3"/>
</dbReference>
<dbReference type="SUPFAM" id="SSF50249">
    <property type="entry name" value="Nucleic acid-binding proteins"/>
    <property type="match status" value="4"/>
</dbReference>
<feature type="region of interest" description="Disordered" evidence="10">
    <location>
        <begin position="2487"/>
        <end position="2531"/>
    </location>
</feature>
<evidence type="ECO:0000256" key="10">
    <source>
        <dbReference type="SAM" id="MobiDB-lite"/>
    </source>
</evidence>
<sequence>MAISKSKASRPSKIVKPKQNNRKSTTTTKHHRYESFNDRITKLKIDPVRRRRDNEEREALVDERATYFGRTLARWRDLNLSQTFVSFATKVAPLSENLPLLLHNQEQIIGLLVDHLKREDALAMEPLLNLMSEFAHDLDTRFEPYFHLAVGTISQIAAKHQDPAVVEWSFNCLAWLFKYLSRLLTPDLRPAYDLMAPYLGKDSQKPYIVRFAAESMSFLIRKAAVTFERDSTPLDNIVERIFQDLADNKYNPCIELYQQGVLVLLTDAIKGVQHNMHSAGSAILRTVIKVARIQHTQSATSIVQGILTSLIHFSTAGTFAPVLGIVLEHCAQTTADSDQDALFAADVLTVVISVRKGSRVSNWSRLLDVLEQLLKAGTTSASWCAETYRAVATTVAVTVLYCADAVQLVRVKLTTHLMQSAWREHFLHICDFVARMSPDRFSRHLENSFRTFVSNNESGKTVTVQILALLPSIVQVASLGPVEISARVRSYILHDLQALLQAPASASTETWAMGNTALQALPHIRSSEAERTGIKKVLQQLLDDSFTSSNTNTTAPERMRFVFGPVLEHWLELGGNKQPVSAILEHICEVSQYLFAFPAFWSNVITIIKRLDDIPLDQQHTEQLQHAMLQALCLADHIVRSNVLDTMHAMYERGSQAVPAALATAVTIESTPLSLETSRSISMNIRRLATDYSTIASDTFLLEAIPRYCLGLLHLRLSQAWDDAIDTLGSISKNSAGENAMMSVVQEWLFSHATIEEQSHEHALINAEVPNFQVQSDFECPNLARMTALSAQVFDEPFGGRAQPQAALDEQLRLAPAVPSTARSQALRVLDKLPQIAEKRSRLIVPTLLQWAGPQLEDQDNAAGRWNRKDQKAMLNIFSQFQNPKVLYKAVEVHEALMSLCTNGDVEIQKAALKAILAWKTPEIARYEEHLNNLLDDSRYREELSVFLQGGEEDGLRKADLPTVMPILLRLLYGRMVGGNKEGQQAKRKAVFIAISTFPQETMAMFIDISLSTTRNTVFIDKNGFNEASAAKLVMPLRQQLGILNMISDMIETLGPALHPFASTLLNTLLGCAVVATRRLKQQTDDTEDISLLRAVRQSGLQGLYRLFLALAIPDVVISCNVVSRELLNSRIDNFVAENSQGISATLRLISAWSRSDSYATHLTATGDALLSSVADLMSSSTAKLDVKNFVLTQIFDQLLERNTVVPASIVSHLAKCIAVVLQGHPEKPLLEACVRTLQKLAGNLQDDTTARSLLGACRTLLVSSSHIVSTRTKIGLLRSMQPLLKTHVSLADADLYNAVCGLFSRLHDIDGRAVLSEVFTQLATTEKTLATSKICLNLNSLQAGRLDEPDYESREQGFVQIYAQAETWNGLQWTPILHNCLHFLRDETDTVNRASAAKALQMLVTCAMADETLLPLVQNDLFTAVQRGMSNKSEFVRAEYLGLLHCIVLKSPQWKEVADMHDLAFDGDDEASIFTNILHIQQHRRLRALRRLGETPKINSRNVLRIFIPLLEQFVFDQAEGDAGRTLADQAIQTIGQVTRFLRWSDLRKTLLRYYGYLKTKDDLEKTVLRLIGVLVDALSRAVSKPTQLQESAANLDDDLEAPELSLPENRMAVIIKDYLPPLQLFLHQKDESKVDRRVAVAISIVKLARMLPDEEFANRLAPTLTDVSHILKSRDIEAREQTRRTLSTILGLVGPRYLRFMLKELRSALLRGYQLHVLSFTVHHLLVSNGPDFKTGELDESIPELSAIILDDIFGVTGQEKDAEEYKSGMKEVKSSKSYDTMEILARMASVTCLGQLVLPIRALLHEKLDARIVKKIDDLLVRVRRGIDQNPAADTRDMLVFCHEMARQVYSRPAVAGKDAGLEDWKLKKYLMQSRPNGSVKGATTSYIFKLSAFALALLRKVLRRHEDLQTPANLAGFLPMVGDGLVAGELEVKIESAKLLSTILRVELPAIDEGINVYLKEAIAMVKGSHSTVNDAARAGLELATAILRERRETIVRDKDVALLLRALKADIDEPDRQGQTFRFLRAVLGRKVVIPEVYEIMDDVARIMVNNPDESVRQNARAAYVQFVVDFPQGKERWAKTTAYLVKNLGFEHVGGRKSVLEVLHTLLGRLSADTSQEILLGLFVGLVPRIIGDSDASCREMASVLVQRVLEKADAEQEDKIKTLASKWLQNDKKDSIRQAALVCWAILLHTGKAKKKEIDQLLVGLVTILAPESASTIKLYIAGLEMFIALCQTRPDRAFAKDTKSLWEHVLAAISAKEGHQQNLAVRLHTILYNDVASTAAKSGSGLESTMLTSSAGLVLHVDFWCESCAAHLRRLKDSTVDQLDLVGAVTKNLVFFGRLFAANKIEWTRSNSNGEEEEDNDDEEQETEESTPAKHDTTALGYLASRLSYILRREDVLTMVRIAALQTIVALIQTLDQEIPNIGLLMRPLYVLTDSSIPQPPGDEHKALTDKAREALDAVQKTIGSPRYVELLAQARKSVSEKREERRRKRRIEAVSQPERWAKEKKRRSEMKKAKSKAMSDMHRGQRRGWHLRYYNTSFARHELTTNMSAADALSVGALRRIDNREDVQNPVFQCVQIRPMGDNPQGGSRWRVVWSDSECFIQSIITQQICWMVTEDKLKRGSICRLKSYQSNVVKDKTILIVVDLEVLDQYGEPEKIGVPKPLEESKHENGSDNKPQTENIAGKNFYGQQSGAQQQPKQQQQRSLPTRTGGSSHGNITPIEMISPYSHKWTIKARCTHKGPIKTWHKNTGEGKLFSCNFLDESGEIRATGFNNSVDQWYETIQEGGVYYVSSPCRVNLAKKQFSNVNNDYELTFENDTVVEKAEDIEGVPQVRYNFTTLADLQNVEKDTTIDCIGVLRDVGEVSEIISKTTSKPYQKRELTIVDNTGFDVRLTIWGNSAQTFEAEPEAVVAFKGVKVSDFNGRSLSLLSSGSMTVNPDIEDAFKLKGWYQAEGSGTSFQSHANTMSTSGATSGGKSQDYKTIAQVGEENLGMNASGDTDWFTVKATILYVKKDTTSYPACRTQTPQPCNKKVVEHEPSEWRCERCEKTWDKPEWRYMLSINVGDHTGQMWLSCFNDTGVQIMGMTADELQHIKDEQGGDSKEIEAAFVAATCKSFVFRCKAKMDNFQDQQRVRYQVQSSNPLNFAVEANKLATLIKAYSINDDSLFVN</sequence>
<dbReference type="CDD" id="cd04474">
    <property type="entry name" value="RPA1_DBD_A"/>
    <property type="match status" value="1"/>
</dbReference>
<dbReference type="GO" id="GO:0003697">
    <property type="term" value="F:single-stranded DNA binding"/>
    <property type="evidence" value="ECO:0007669"/>
    <property type="project" value="UniProtKB-ARBA"/>
</dbReference>
<proteinExistence type="inferred from homology"/>
<dbReference type="PANTHER" id="PTHR17695">
    <property type="entry name" value="SMALL SUBUNIT PROCESSOME COMPONENT 20 HOMOLOG"/>
    <property type="match status" value="1"/>
</dbReference>
<dbReference type="Pfam" id="PF08646">
    <property type="entry name" value="Rep_fac-A_C"/>
    <property type="match status" value="1"/>
</dbReference>
<dbReference type="CDD" id="cd04475">
    <property type="entry name" value="RPA1_DBD_B"/>
    <property type="match status" value="1"/>
</dbReference>
<evidence type="ECO:0000256" key="4">
    <source>
        <dbReference type="ARBA" id="ARBA00022723"/>
    </source>
</evidence>
<dbReference type="FunFam" id="2.40.50.140:FF:000064">
    <property type="entry name" value="Replication protein A subunit"/>
    <property type="match status" value="1"/>
</dbReference>
<protein>
    <recommendedName>
        <fullName evidence="9">Replication protein A subunit</fullName>
    </recommendedName>
</protein>
<evidence type="ECO:0000256" key="3">
    <source>
        <dbReference type="ARBA" id="ARBA00022705"/>
    </source>
</evidence>
<dbReference type="NCBIfam" id="TIGR00617">
    <property type="entry name" value="rpa1"/>
    <property type="match status" value="1"/>
</dbReference>
<dbReference type="InterPro" id="IPR031657">
    <property type="entry name" value="REPA_OB_2"/>
</dbReference>
<feature type="compositionally biased region" description="Polar residues" evidence="10">
    <location>
        <begin position="2966"/>
        <end position="2984"/>
    </location>
</feature>
<feature type="compositionally biased region" description="Basic residues" evidence="10">
    <location>
        <begin position="7"/>
        <end position="21"/>
    </location>
</feature>
<feature type="region of interest" description="Disordered" evidence="10">
    <location>
        <begin position="1"/>
        <end position="33"/>
    </location>
</feature>
<keyword evidence="5 9" id="KW-0863">Zinc-finger</keyword>
<dbReference type="InterPro" id="IPR011430">
    <property type="entry name" value="UTP20_N"/>
</dbReference>
<dbReference type="CDD" id="cd04477">
    <property type="entry name" value="RPA1N"/>
    <property type="match status" value="1"/>
</dbReference>
<dbReference type="GO" id="GO:0005662">
    <property type="term" value="C:DNA replication factor A complex"/>
    <property type="evidence" value="ECO:0007669"/>
    <property type="project" value="UniProtKB-ARBA"/>
</dbReference>
<feature type="compositionally biased region" description="Basic residues" evidence="10">
    <location>
        <begin position="2511"/>
        <end position="2524"/>
    </location>
</feature>
<dbReference type="OrthoDB" id="360653at2759"/>
<evidence type="ECO:0000256" key="5">
    <source>
        <dbReference type="ARBA" id="ARBA00022771"/>
    </source>
</evidence>
<dbReference type="InterPro" id="IPR057525">
    <property type="entry name" value="UTP20_C"/>
</dbReference>
<evidence type="ECO:0000256" key="9">
    <source>
        <dbReference type="RuleBase" id="RU364130"/>
    </source>
</evidence>
<evidence type="ECO:0000259" key="12">
    <source>
        <dbReference type="Pfam" id="PF07539"/>
    </source>
</evidence>
<reference evidence="17 18" key="1">
    <citation type="journal article" date="2016" name="Sci. Rep.">
        <title>Peltaster fructicola genome reveals evolution from an invasive phytopathogen to an ectophytic parasite.</title>
        <authorList>
            <person name="Xu C."/>
            <person name="Chen H."/>
            <person name="Gleason M.L."/>
            <person name="Xu J.R."/>
            <person name="Liu H."/>
            <person name="Zhang R."/>
            <person name="Sun G."/>
        </authorList>
    </citation>
    <scope>NUCLEOTIDE SEQUENCE [LARGE SCALE GENOMIC DNA]</scope>
    <source>
        <strain evidence="17 18">LNHT1506</strain>
    </source>
</reference>
<dbReference type="GO" id="GO:0006281">
    <property type="term" value="P:DNA repair"/>
    <property type="evidence" value="ECO:0007669"/>
    <property type="project" value="InterPro"/>
</dbReference>
<feature type="domain" description="U3 small nucleolar RNA-associated protein 20 N-terminal" evidence="12">
    <location>
        <begin position="865"/>
        <end position="1434"/>
    </location>
</feature>
<dbReference type="Pfam" id="PF23099">
    <property type="entry name" value="UTP20_C"/>
    <property type="match status" value="1"/>
</dbReference>
<dbReference type="SUPFAM" id="SSF48371">
    <property type="entry name" value="ARM repeat"/>
    <property type="match status" value="3"/>
</dbReference>
<keyword evidence="6 9" id="KW-0862">Zinc</keyword>
<feature type="compositionally biased region" description="Acidic residues" evidence="10">
    <location>
        <begin position="2362"/>
        <end position="2377"/>
    </location>
</feature>
<feature type="domain" description="U3 small nucleolar RNA-associated protein 20" evidence="15">
    <location>
        <begin position="1631"/>
        <end position="1848"/>
    </location>
</feature>
<comment type="subunit">
    <text evidence="9">Component of the heterotrimeric canonical replication protein A complex (RPA).</text>
</comment>
<accession>A0A6H0XYJ3</accession>
<evidence type="ECO:0000256" key="2">
    <source>
        <dbReference type="ARBA" id="ARBA00005690"/>
    </source>
</evidence>
<dbReference type="InterPro" id="IPR016024">
    <property type="entry name" value="ARM-type_fold"/>
</dbReference>
<evidence type="ECO:0000259" key="13">
    <source>
        <dbReference type="Pfam" id="PF08646"/>
    </source>
</evidence>
<dbReference type="EMBL" id="CP051141">
    <property type="protein sequence ID" value="QIW99813.1"/>
    <property type="molecule type" value="Genomic_DNA"/>
</dbReference>
<evidence type="ECO:0000256" key="6">
    <source>
        <dbReference type="ARBA" id="ARBA00022833"/>
    </source>
</evidence>
<dbReference type="InterPro" id="IPR046523">
    <property type="entry name" value="UTP20_dom"/>
</dbReference>